<feature type="transmembrane region" description="Helical" evidence="1">
    <location>
        <begin position="68"/>
        <end position="93"/>
    </location>
</feature>
<evidence type="ECO:0000313" key="3">
    <source>
        <dbReference type="Proteomes" id="UP000034324"/>
    </source>
</evidence>
<gene>
    <name evidence="2" type="ORF">US99_C0053G0005</name>
</gene>
<dbReference type="EMBL" id="LBVC01000053">
    <property type="protein sequence ID" value="KKQ76976.1"/>
    <property type="molecule type" value="Genomic_DNA"/>
</dbReference>
<reference evidence="2 3" key="1">
    <citation type="journal article" date="2015" name="Nature">
        <title>rRNA introns, odd ribosomes, and small enigmatic genomes across a large radiation of phyla.</title>
        <authorList>
            <person name="Brown C.T."/>
            <person name="Hug L.A."/>
            <person name="Thomas B.C."/>
            <person name="Sharon I."/>
            <person name="Castelle C.J."/>
            <person name="Singh A."/>
            <person name="Wilkins M.J."/>
            <person name="Williams K.H."/>
            <person name="Banfield J.F."/>
        </authorList>
    </citation>
    <scope>NUCLEOTIDE SEQUENCE [LARGE SCALE GENOMIC DNA]</scope>
</reference>
<keyword evidence="1" id="KW-0812">Transmembrane</keyword>
<accession>A0A0G0NIP2</accession>
<feature type="transmembrane region" description="Helical" evidence="1">
    <location>
        <begin position="100"/>
        <end position="123"/>
    </location>
</feature>
<feature type="transmembrane region" description="Helical" evidence="1">
    <location>
        <begin position="135"/>
        <end position="152"/>
    </location>
</feature>
<sequence length="154" mass="17044">MTKNLSNKYLLFILGVVGFIYLKSSWGKIMGGEFVNNLGGTLGKFAAKNPYPWMQNFLQNVAIPNSNIFGLLTMWGEFLSALAILVSVFCLVFSSQKSKLFILLLLAGCFVGLFLNLIFYFAAGWTSSSTESLNLLMFVIELAGLVYGLKLLKE</sequence>
<keyword evidence="1" id="KW-0472">Membrane</keyword>
<dbReference type="AlphaFoldDB" id="A0A0G0NIP2"/>
<evidence type="ECO:0000256" key="1">
    <source>
        <dbReference type="SAM" id="Phobius"/>
    </source>
</evidence>
<organism evidence="2 3">
    <name type="scientific">Candidatus Daviesbacteria bacterium GW2011_GWF2_38_6</name>
    <dbReference type="NCBI Taxonomy" id="1618432"/>
    <lineage>
        <taxon>Bacteria</taxon>
        <taxon>Candidatus Daviesiibacteriota</taxon>
    </lineage>
</organism>
<keyword evidence="1" id="KW-1133">Transmembrane helix</keyword>
<dbReference type="Proteomes" id="UP000034324">
    <property type="component" value="Unassembled WGS sequence"/>
</dbReference>
<protein>
    <submittedName>
        <fullName evidence="2">DoxX</fullName>
    </submittedName>
</protein>
<name>A0A0G0NIP2_9BACT</name>
<evidence type="ECO:0000313" key="2">
    <source>
        <dbReference type="EMBL" id="KKQ76976.1"/>
    </source>
</evidence>
<proteinExistence type="predicted"/>
<comment type="caution">
    <text evidence="2">The sequence shown here is derived from an EMBL/GenBank/DDBJ whole genome shotgun (WGS) entry which is preliminary data.</text>
</comment>